<evidence type="ECO:0000256" key="12">
    <source>
        <dbReference type="ARBA" id="ARBA00023235"/>
    </source>
</evidence>
<evidence type="ECO:0000256" key="8">
    <source>
        <dbReference type="ARBA" id="ARBA00022723"/>
    </source>
</evidence>
<dbReference type="InterPro" id="IPR022462">
    <property type="entry name" value="EpmB"/>
</dbReference>
<dbReference type="InterPro" id="IPR007197">
    <property type="entry name" value="rSAM"/>
</dbReference>
<keyword evidence="10" id="KW-0408">Iron</keyword>
<accession>A0A517T7Z2</accession>
<feature type="binding site" evidence="14">
    <location>
        <position position="132"/>
    </location>
    <ligand>
        <name>[4Fe-4S] cluster</name>
        <dbReference type="ChEBI" id="CHEBI:49883"/>
        <note>4Fe-4S-S-AdoMet</note>
    </ligand>
</feature>
<dbReference type="InterPro" id="IPR003739">
    <property type="entry name" value="Lys_aminomutase/Glu_NH3_mut"/>
</dbReference>
<dbReference type="OrthoDB" id="9768064at2"/>
<evidence type="ECO:0000256" key="15">
    <source>
        <dbReference type="PIRSR" id="PIRSR603739-50"/>
    </source>
</evidence>
<evidence type="ECO:0000256" key="10">
    <source>
        <dbReference type="ARBA" id="ARBA00023004"/>
    </source>
</evidence>
<dbReference type="GO" id="GO:0046872">
    <property type="term" value="F:metal ion binding"/>
    <property type="evidence" value="ECO:0007669"/>
    <property type="project" value="UniProtKB-KW"/>
</dbReference>
<keyword evidence="11 14" id="KW-0411">Iron-sulfur</keyword>
<dbReference type="PANTHER" id="PTHR30538:SF1">
    <property type="entry name" value="L-LYSINE 2,3-AMINOMUTASE"/>
    <property type="match status" value="1"/>
</dbReference>
<evidence type="ECO:0000256" key="2">
    <source>
        <dbReference type="ARBA" id="ARBA00001933"/>
    </source>
</evidence>
<keyword evidence="12 17" id="KW-0413">Isomerase</keyword>
<proteinExistence type="inferred from homology"/>
<dbReference type="PIRSF" id="PIRSF004911">
    <property type="entry name" value="DUF160"/>
    <property type="match status" value="1"/>
</dbReference>
<evidence type="ECO:0000256" key="9">
    <source>
        <dbReference type="ARBA" id="ARBA00022898"/>
    </source>
</evidence>
<keyword evidence="8 14" id="KW-0479">Metal-binding</keyword>
<dbReference type="RefSeq" id="WP_145261686.1">
    <property type="nucleotide sequence ID" value="NZ_CP036316.1"/>
</dbReference>
<name>A0A517T7Z2_9PLAN</name>
<evidence type="ECO:0000256" key="1">
    <source>
        <dbReference type="ARBA" id="ARBA00001352"/>
    </source>
</evidence>
<reference evidence="17 18" key="1">
    <citation type="submission" date="2019-02" db="EMBL/GenBank/DDBJ databases">
        <title>Deep-cultivation of Planctomycetes and their phenomic and genomic characterization uncovers novel biology.</title>
        <authorList>
            <person name="Wiegand S."/>
            <person name="Jogler M."/>
            <person name="Boedeker C."/>
            <person name="Pinto D."/>
            <person name="Vollmers J."/>
            <person name="Rivas-Marin E."/>
            <person name="Kohn T."/>
            <person name="Peeters S.H."/>
            <person name="Heuer A."/>
            <person name="Rast P."/>
            <person name="Oberbeckmann S."/>
            <person name="Bunk B."/>
            <person name="Jeske O."/>
            <person name="Meyerdierks A."/>
            <person name="Storesund J.E."/>
            <person name="Kallscheuer N."/>
            <person name="Luecker S."/>
            <person name="Lage O.M."/>
            <person name="Pohl T."/>
            <person name="Merkel B.J."/>
            <person name="Hornburger P."/>
            <person name="Mueller R.-W."/>
            <person name="Bruemmer F."/>
            <person name="Labrenz M."/>
            <person name="Spormann A.M."/>
            <person name="Op den Camp H."/>
            <person name="Overmann J."/>
            <person name="Amann R."/>
            <person name="Jetten M.S.M."/>
            <person name="Mascher T."/>
            <person name="Medema M.H."/>
            <person name="Devos D.P."/>
            <person name="Kaster A.-K."/>
            <person name="Ovreas L."/>
            <person name="Rohde M."/>
            <person name="Galperin M.Y."/>
            <person name="Jogler C."/>
        </authorList>
    </citation>
    <scope>NUCLEOTIDE SEQUENCE [LARGE SCALE GENOMIC DNA]</scope>
    <source>
        <strain evidence="17 18">V22</strain>
    </source>
</reference>
<feature type="binding site" evidence="14">
    <location>
        <position position="135"/>
    </location>
    <ligand>
        <name>[4Fe-4S] cluster</name>
        <dbReference type="ChEBI" id="CHEBI:49883"/>
        <note>4Fe-4S-S-AdoMet</note>
    </ligand>
</feature>
<dbReference type="PANTHER" id="PTHR30538">
    <property type="entry name" value="LYSINE 2,3-AMINOMUTASE-RELATED"/>
    <property type="match status" value="1"/>
</dbReference>
<evidence type="ECO:0000313" key="17">
    <source>
        <dbReference type="EMBL" id="QDT64487.1"/>
    </source>
</evidence>
<dbReference type="NCBIfam" id="TIGR00238">
    <property type="entry name" value="KamA family radical SAM protein"/>
    <property type="match status" value="1"/>
</dbReference>
<dbReference type="SFLD" id="SFLDF00314">
    <property type="entry name" value="L-lysine_2_3-aminomutase_(yjeK"/>
    <property type="match status" value="1"/>
</dbReference>
<organism evidence="17 18">
    <name type="scientific">Calycomorphotria hydatis</name>
    <dbReference type="NCBI Taxonomy" id="2528027"/>
    <lineage>
        <taxon>Bacteria</taxon>
        <taxon>Pseudomonadati</taxon>
        <taxon>Planctomycetota</taxon>
        <taxon>Planctomycetia</taxon>
        <taxon>Planctomycetales</taxon>
        <taxon>Planctomycetaceae</taxon>
        <taxon>Calycomorphotria</taxon>
    </lineage>
</organism>
<dbReference type="Proteomes" id="UP000319976">
    <property type="component" value="Chromosome"/>
</dbReference>
<dbReference type="Pfam" id="PF04055">
    <property type="entry name" value="Radical_SAM"/>
    <property type="match status" value="1"/>
</dbReference>
<comment type="cofactor">
    <cofactor evidence="3">
        <name>[4Fe-4S] cluster</name>
        <dbReference type="ChEBI" id="CHEBI:49883"/>
    </cofactor>
</comment>
<gene>
    <name evidence="17" type="primary">epmB</name>
    <name evidence="17" type="ORF">V22_17210</name>
</gene>
<comment type="catalytic activity">
    <reaction evidence="1">
        <text>L-lysine = D-beta-lysine</text>
        <dbReference type="Rhea" id="RHEA:44148"/>
        <dbReference type="ChEBI" id="CHEBI:32551"/>
        <dbReference type="ChEBI" id="CHEBI:84138"/>
    </reaction>
</comment>
<keyword evidence="9 15" id="KW-0663">Pyridoxal phosphate</keyword>
<evidence type="ECO:0000256" key="5">
    <source>
        <dbReference type="ARBA" id="ARBA00022363"/>
    </source>
</evidence>
<dbReference type="KEGG" id="chya:V22_17210"/>
<evidence type="ECO:0000256" key="4">
    <source>
        <dbReference type="ARBA" id="ARBA00008703"/>
    </source>
</evidence>
<dbReference type="CDD" id="cd01335">
    <property type="entry name" value="Radical_SAM"/>
    <property type="match status" value="1"/>
</dbReference>
<dbReference type="GO" id="GO:0051539">
    <property type="term" value="F:4 iron, 4 sulfur cluster binding"/>
    <property type="evidence" value="ECO:0007669"/>
    <property type="project" value="UniProtKB-KW"/>
</dbReference>
<evidence type="ECO:0000259" key="16">
    <source>
        <dbReference type="PROSITE" id="PS51918"/>
    </source>
</evidence>
<evidence type="ECO:0000256" key="11">
    <source>
        <dbReference type="ARBA" id="ARBA00023014"/>
    </source>
</evidence>
<comment type="similarity">
    <text evidence="4">Belongs to the radical SAM superfamily. KamA family.</text>
</comment>
<evidence type="ECO:0000256" key="6">
    <source>
        <dbReference type="ARBA" id="ARBA00022485"/>
    </source>
</evidence>
<dbReference type="InterPro" id="IPR058240">
    <property type="entry name" value="rSAM_sf"/>
</dbReference>
<dbReference type="AlphaFoldDB" id="A0A517T7Z2"/>
<dbReference type="EMBL" id="CP036316">
    <property type="protein sequence ID" value="QDT64487.1"/>
    <property type="molecule type" value="Genomic_DNA"/>
</dbReference>
<sequence length="344" mass="38169">MDGSGNVNRGSGHSCTATEKPAYFRSLAEAIRDSDELLAALGLPTDFFQPATEAAKQFPLLVPRSYVRRMQPGDVNDPLLRQVLPLADEMTSPPTWELDPVGDGDATRSAGLIQKYQGRALLIATGSCAVHCRYCFRRHFPYEESPRRLEDWQPAFDEIAADSSLHEIIFSGGDPLMLTDTRLAQLVETLDRIPHLTRLRIHTRLPIVLPDRVTDELLQLLSSTRMKTVLVVHANHANELVADCAEALQTLVSAGITMLNQAVLLRGVNDSADALCDLSERLIDLGVLPYYLHQLDRVIGAEHFEVPIEEGRELIAEMRSRLPGYLVPRYVQEIAGAEAKTPLM</sequence>
<feature type="binding site" evidence="14">
    <location>
        <position position="128"/>
    </location>
    <ligand>
        <name>[4Fe-4S] cluster</name>
        <dbReference type="ChEBI" id="CHEBI:49883"/>
        <note>4Fe-4S-S-AdoMet</note>
    </ligand>
</feature>
<keyword evidence="6 14" id="KW-0004">4Fe-4S</keyword>
<dbReference type="InterPro" id="IPR013785">
    <property type="entry name" value="Aldolase_TIM"/>
</dbReference>
<evidence type="ECO:0000256" key="13">
    <source>
        <dbReference type="ARBA" id="ARBA00030756"/>
    </source>
</evidence>
<protein>
    <recommendedName>
        <fullName evidence="5">L-lysine 2,3-aminomutase</fullName>
    </recommendedName>
    <alternativeName>
        <fullName evidence="13">EF-P post-translational modification enzyme B</fullName>
    </alternativeName>
</protein>
<feature type="domain" description="Radical SAM core" evidence="16">
    <location>
        <begin position="114"/>
        <end position="326"/>
    </location>
</feature>
<comment type="cofactor">
    <cofactor evidence="2 15">
        <name>pyridoxal 5'-phosphate</name>
        <dbReference type="ChEBI" id="CHEBI:597326"/>
    </cofactor>
</comment>
<evidence type="ECO:0000256" key="14">
    <source>
        <dbReference type="PIRSR" id="PIRSR004911-1"/>
    </source>
</evidence>
<dbReference type="SFLD" id="SFLDS00029">
    <property type="entry name" value="Radical_SAM"/>
    <property type="match status" value="1"/>
</dbReference>
<evidence type="ECO:0000256" key="7">
    <source>
        <dbReference type="ARBA" id="ARBA00022691"/>
    </source>
</evidence>
<dbReference type="PROSITE" id="PS51918">
    <property type="entry name" value="RADICAL_SAM"/>
    <property type="match status" value="1"/>
</dbReference>
<dbReference type="NCBIfam" id="TIGR03821">
    <property type="entry name" value="EFP_modif_epmB"/>
    <property type="match status" value="1"/>
</dbReference>
<dbReference type="Gene3D" id="3.20.20.70">
    <property type="entry name" value="Aldolase class I"/>
    <property type="match status" value="1"/>
</dbReference>
<dbReference type="SFLD" id="SFLDG01070">
    <property type="entry name" value="PLP-dependent"/>
    <property type="match status" value="1"/>
</dbReference>
<keyword evidence="18" id="KW-1185">Reference proteome</keyword>
<evidence type="ECO:0000256" key="3">
    <source>
        <dbReference type="ARBA" id="ARBA00001966"/>
    </source>
</evidence>
<dbReference type="SUPFAM" id="SSF102114">
    <property type="entry name" value="Radical SAM enzymes"/>
    <property type="match status" value="1"/>
</dbReference>
<feature type="modified residue" description="N6-(pyridoxal phosphate)lysine" evidence="15">
    <location>
        <position position="340"/>
    </location>
</feature>
<keyword evidence="7" id="KW-0949">S-adenosyl-L-methionine</keyword>
<dbReference type="GO" id="GO:0016853">
    <property type="term" value="F:isomerase activity"/>
    <property type="evidence" value="ECO:0007669"/>
    <property type="project" value="UniProtKB-KW"/>
</dbReference>
<evidence type="ECO:0000313" key="18">
    <source>
        <dbReference type="Proteomes" id="UP000319976"/>
    </source>
</evidence>